<dbReference type="EMBL" id="BAABCX010000010">
    <property type="protein sequence ID" value="GAA3552078.1"/>
    <property type="molecule type" value="Genomic_DNA"/>
</dbReference>
<reference evidence="2" key="1">
    <citation type="journal article" date="2019" name="Int. J. Syst. Evol. Microbiol.">
        <title>The Global Catalogue of Microorganisms (GCM) 10K type strain sequencing project: providing services to taxonomists for standard genome sequencing and annotation.</title>
        <authorList>
            <consortium name="The Broad Institute Genomics Platform"/>
            <consortium name="The Broad Institute Genome Sequencing Center for Infectious Disease"/>
            <person name="Wu L."/>
            <person name="Ma J."/>
        </authorList>
    </citation>
    <scope>NUCLEOTIDE SEQUENCE [LARGE SCALE GENOMIC DNA]</scope>
    <source>
        <strain evidence="2">JCM 17110</strain>
    </source>
</reference>
<evidence type="ECO:0000313" key="2">
    <source>
        <dbReference type="Proteomes" id="UP001500795"/>
    </source>
</evidence>
<organism evidence="1 2">
    <name type="scientific">Zobellella aerophila</name>
    <dbReference type="NCBI Taxonomy" id="870480"/>
    <lineage>
        <taxon>Bacteria</taxon>
        <taxon>Pseudomonadati</taxon>
        <taxon>Pseudomonadota</taxon>
        <taxon>Gammaproteobacteria</taxon>
        <taxon>Aeromonadales</taxon>
        <taxon>Aeromonadaceae</taxon>
        <taxon>Zobellella</taxon>
    </lineage>
</organism>
<keyword evidence="2" id="KW-1185">Reference proteome</keyword>
<evidence type="ECO:0008006" key="3">
    <source>
        <dbReference type="Google" id="ProtNLM"/>
    </source>
</evidence>
<accession>A0ABP6WI93</accession>
<proteinExistence type="predicted"/>
<evidence type="ECO:0000313" key="1">
    <source>
        <dbReference type="EMBL" id="GAA3552078.1"/>
    </source>
</evidence>
<name>A0ABP6WI93_9GAMM</name>
<gene>
    <name evidence="1" type="ORF">GCM10022394_35410</name>
</gene>
<protein>
    <recommendedName>
        <fullName evidence="3">CopG family transcriptional regulator</fullName>
    </recommendedName>
</protein>
<comment type="caution">
    <text evidence="1">The sequence shown here is derived from an EMBL/GenBank/DDBJ whole genome shotgun (WGS) entry which is preliminary data.</text>
</comment>
<dbReference type="Proteomes" id="UP001500795">
    <property type="component" value="Unassembled WGS sequence"/>
</dbReference>
<sequence>MSVTVRISEDAHKTLLQLAAEMTVATQGAQRFTAADALDALIQTQLDKDAREEIVRPMQEV</sequence>